<keyword evidence="8" id="KW-1185">Reference proteome</keyword>
<comment type="function">
    <text evidence="6">One of the early assembly proteins it binds 23S rRNA. One of the proteins that surrounds the polypeptide exit tunnel on the outside of the ribosome. Forms the main docking site for trigger factor binding to the ribosome.</text>
</comment>
<dbReference type="FunFam" id="3.30.70.330:FF:000001">
    <property type="entry name" value="50S ribosomal protein L23"/>
    <property type="match status" value="1"/>
</dbReference>
<reference evidence="7 8" key="1">
    <citation type="submission" date="2013-12" db="EMBL/GenBank/DDBJ databases">
        <authorList>
            <person name="Stott M."/>
        </authorList>
    </citation>
    <scope>NUCLEOTIDE SEQUENCE [LARGE SCALE GENOMIC DNA]</scope>
    <source>
        <strain evidence="7 8">K22</strain>
    </source>
</reference>
<dbReference type="PANTHER" id="PTHR11620">
    <property type="entry name" value="60S RIBOSOMAL PROTEIN L23A"/>
    <property type="match status" value="1"/>
</dbReference>
<sequence>MRTIWDIIKAPVITEKALVAKEEAQGGRQLLTFRVDRRATKPEIKEAVERIFGVKVEKVRTINCRGKVTRRGRFEGRRPAWKKAYVTLKAGEKPVDYGEMV</sequence>
<evidence type="ECO:0000256" key="2">
    <source>
        <dbReference type="ARBA" id="ARBA00022730"/>
    </source>
</evidence>
<dbReference type="GO" id="GO:0006412">
    <property type="term" value="P:translation"/>
    <property type="evidence" value="ECO:0007669"/>
    <property type="project" value="UniProtKB-UniRule"/>
</dbReference>
<name>A0A0B6X182_9BACT</name>
<dbReference type="HAMAP" id="MF_01369_B">
    <property type="entry name" value="Ribosomal_uL23_B"/>
    <property type="match status" value="1"/>
</dbReference>
<dbReference type="GO" id="GO:1990904">
    <property type="term" value="C:ribonucleoprotein complex"/>
    <property type="evidence" value="ECO:0007669"/>
    <property type="project" value="UniProtKB-KW"/>
</dbReference>
<dbReference type="GO" id="GO:0003735">
    <property type="term" value="F:structural constituent of ribosome"/>
    <property type="evidence" value="ECO:0007669"/>
    <property type="project" value="InterPro"/>
</dbReference>
<dbReference type="GO" id="GO:0005840">
    <property type="term" value="C:ribosome"/>
    <property type="evidence" value="ECO:0007669"/>
    <property type="project" value="UniProtKB-KW"/>
</dbReference>
<dbReference type="Proteomes" id="UP000031518">
    <property type="component" value="Unassembled WGS sequence"/>
</dbReference>
<evidence type="ECO:0000256" key="4">
    <source>
        <dbReference type="ARBA" id="ARBA00022980"/>
    </source>
</evidence>
<keyword evidence="5 6" id="KW-0687">Ribonucleoprotein</keyword>
<dbReference type="STRING" id="454194.PYK22_02127"/>
<evidence type="ECO:0000313" key="8">
    <source>
        <dbReference type="Proteomes" id="UP000031518"/>
    </source>
</evidence>
<organism evidence="7 8">
    <name type="scientific">Pyrinomonas methylaliphatogenes</name>
    <dbReference type="NCBI Taxonomy" id="454194"/>
    <lineage>
        <taxon>Bacteria</taxon>
        <taxon>Pseudomonadati</taxon>
        <taxon>Acidobacteriota</taxon>
        <taxon>Blastocatellia</taxon>
        <taxon>Blastocatellales</taxon>
        <taxon>Pyrinomonadaceae</taxon>
        <taxon>Pyrinomonas</taxon>
    </lineage>
</organism>
<accession>A0A0B6X182</accession>
<evidence type="ECO:0000256" key="6">
    <source>
        <dbReference type="HAMAP-Rule" id="MF_01369"/>
    </source>
</evidence>
<dbReference type="AlphaFoldDB" id="A0A0B6X182"/>
<dbReference type="Pfam" id="PF00276">
    <property type="entry name" value="Ribosomal_L23"/>
    <property type="match status" value="1"/>
</dbReference>
<dbReference type="EMBL" id="CBXV010000007">
    <property type="protein sequence ID" value="CDM66115.1"/>
    <property type="molecule type" value="Genomic_DNA"/>
</dbReference>
<dbReference type="InterPro" id="IPR013025">
    <property type="entry name" value="Ribosomal_uL23-like"/>
</dbReference>
<dbReference type="GO" id="GO:0019843">
    <property type="term" value="F:rRNA binding"/>
    <property type="evidence" value="ECO:0007669"/>
    <property type="project" value="UniProtKB-UniRule"/>
</dbReference>
<dbReference type="Gene3D" id="3.30.70.330">
    <property type="match status" value="1"/>
</dbReference>
<keyword evidence="4 6" id="KW-0689">Ribosomal protein</keyword>
<dbReference type="OrthoDB" id="9793353at2"/>
<dbReference type="NCBIfam" id="NF004363">
    <property type="entry name" value="PRK05738.2-4"/>
    <property type="match status" value="1"/>
</dbReference>
<comment type="subunit">
    <text evidence="6">Part of the 50S ribosomal subunit. Contacts protein L29, and trigger factor when it is bound to the ribosome.</text>
</comment>
<proteinExistence type="inferred from homology"/>
<gene>
    <name evidence="6" type="primary">rplW</name>
    <name evidence="7" type="ORF">PYK22_02127</name>
</gene>
<evidence type="ECO:0000256" key="3">
    <source>
        <dbReference type="ARBA" id="ARBA00022884"/>
    </source>
</evidence>
<dbReference type="InterPro" id="IPR012677">
    <property type="entry name" value="Nucleotide-bd_a/b_plait_sf"/>
</dbReference>
<evidence type="ECO:0000313" key="7">
    <source>
        <dbReference type="EMBL" id="CDM66115.1"/>
    </source>
</evidence>
<reference evidence="7 8" key="2">
    <citation type="submission" date="2015-01" db="EMBL/GenBank/DDBJ databases">
        <title>Complete genome sequence of Pyrinomonas methylaliphatogenes type strain K22T.</title>
        <authorList>
            <person name="Lee K.C.Y."/>
            <person name="Power J.F."/>
            <person name="Dunfield P.F."/>
            <person name="Morgan X.C."/>
            <person name="Huttenhower C."/>
            <person name="Stott M.B."/>
        </authorList>
    </citation>
    <scope>NUCLEOTIDE SEQUENCE [LARGE SCALE GENOMIC DNA]</scope>
    <source>
        <strain evidence="7 8">K22</strain>
    </source>
</reference>
<comment type="similarity">
    <text evidence="1 6">Belongs to the universal ribosomal protein uL23 family.</text>
</comment>
<dbReference type="NCBIfam" id="NF004359">
    <property type="entry name" value="PRK05738.1-3"/>
    <property type="match status" value="1"/>
</dbReference>
<keyword evidence="3 6" id="KW-0694">RNA-binding</keyword>
<dbReference type="InterPro" id="IPR012678">
    <property type="entry name" value="Ribosomal_uL23/eL15/eS24_sf"/>
</dbReference>
<dbReference type="SUPFAM" id="SSF54189">
    <property type="entry name" value="Ribosomal proteins S24e, L23 and L15e"/>
    <property type="match status" value="1"/>
</dbReference>
<protein>
    <recommendedName>
        <fullName evidence="6">Large ribosomal subunit protein uL23</fullName>
    </recommendedName>
</protein>
<dbReference type="RefSeq" id="WP_041977013.1">
    <property type="nucleotide sequence ID" value="NZ_CBXV010000007.1"/>
</dbReference>
<evidence type="ECO:0000256" key="1">
    <source>
        <dbReference type="ARBA" id="ARBA00006700"/>
    </source>
</evidence>
<evidence type="ECO:0000256" key="5">
    <source>
        <dbReference type="ARBA" id="ARBA00023274"/>
    </source>
</evidence>
<dbReference type="NCBIfam" id="NF004366">
    <property type="entry name" value="PRK05738.3-2"/>
    <property type="match status" value="1"/>
</dbReference>
<keyword evidence="2 6" id="KW-0699">rRNA-binding</keyword>